<reference evidence="2" key="1">
    <citation type="journal article" date="2020" name="G3 (Bethesda)">
        <title>High-Quality Assemblies for Three Invasive Social Wasps from the &lt;i&gt;Vespula&lt;/i&gt; Genus.</title>
        <authorList>
            <person name="Harrop T.W.R."/>
            <person name="Guhlin J."/>
            <person name="McLaughlin G.M."/>
            <person name="Permina E."/>
            <person name="Stockwell P."/>
            <person name="Gilligan J."/>
            <person name="Le Lec M.F."/>
            <person name="Gruber M.A.M."/>
            <person name="Quinn O."/>
            <person name="Lovegrove M."/>
            <person name="Duncan E.J."/>
            <person name="Remnant E.J."/>
            <person name="Van Eeckhoven J."/>
            <person name="Graham B."/>
            <person name="Knapp R.A."/>
            <person name="Langford K.W."/>
            <person name="Kronenberg Z."/>
            <person name="Press M.O."/>
            <person name="Eacker S.M."/>
            <person name="Wilson-Rankin E.E."/>
            <person name="Purcell J."/>
            <person name="Lester P.J."/>
            <person name="Dearden P.K."/>
        </authorList>
    </citation>
    <scope>NUCLEOTIDE SEQUENCE</scope>
    <source>
        <strain evidence="2">Marl-1</strain>
    </source>
</reference>
<proteinExistence type="predicted"/>
<feature type="compositionally biased region" description="Acidic residues" evidence="1">
    <location>
        <begin position="97"/>
        <end position="109"/>
    </location>
</feature>
<feature type="compositionally biased region" description="Basic and acidic residues" evidence="1">
    <location>
        <begin position="71"/>
        <end position="96"/>
    </location>
</feature>
<evidence type="ECO:0000256" key="1">
    <source>
        <dbReference type="SAM" id="MobiDB-lite"/>
    </source>
</evidence>
<gene>
    <name evidence="2" type="ORF">HZH66_005318</name>
</gene>
<protein>
    <submittedName>
        <fullName evidence="2">Uncharacterized protein</fullName>
    </submittedName>
</protein>
<sequence>MDDDYEDFNDVEVRPDDLYENYDVHPRIRPVGLSEYRKNAFPGGRSASLIPLVGSRELVEDEDFQASSYATEREERSREEKRREEERRGEEKRRDDVDEDEDEDEDEVELEKYPGVTILVTEINLYHSRKSFRPRTIRPFVRYHH</sequence>
<comment type="caution">
    <text evidence="2">The sequence shown here is derived from an EMBL/GenBank/DDBJ whole genome shotgun (WGS) entry which is preliminary data.</text>
</comment>
<dbReference type="AlphaFoldDB" id="A0A834KFL6"/>
<evidence type="ECO:0000313" key="3">
    <source>
        <dbReference type="Proteomes" id="UP000614350"/>
    </source>
</evidence>
<evidence type="ECO:0000313" key="2">
    <source>
        <dbReference type="EMBL" id="KAF7403051.1"/>
    </source>
</evidence>
<dbReference type="EMBL" id="JACSEA010000004">
    <property type="protein sequence ID" value="KAF7403051.1"/>
    <property type="molecule type" value="Genomic_DNA"/>
</dbReference>
<keyword evidence="3" id="KW-1185">Reference proteome</keyword>
<accession>A0A834KFL6</accession>
<organism evidence="2 3">
    <name type="scientific">Vespula vulgaris</name>
    <name type="common">Yellow jacket</name>
    <name type="synonym">Wasp</name>
    <dbReference type="NCBI Taxonomy" id="7454"/>
    <lineage>
        <taxon>Eukaryota</taxon>
        <taxon>Metazoa</taxon>
        <taxon>Ecdysozoa</taxon>
        <taxon>Arthropoda</taxon>
        <taxon>Hexapoda</taxon>
        <taxon>Insecta</taxon>
        <taxon>Pterygota</taxon>
        <taxon>Neoptera</taxon>
        <taxon>Endopterygota</taxon>
        <taxon>Hymenoptera</taxon>
        <taxon>Apocrita</taxon>
        <taxon>Aculeata</taxon>
        <taxon>Vespoidea</taxon>
        <taxon>Vespidae</taxon>
        <taxon>Vespinae</taxon>
        <taxon>Vespula</taxon>
    </lineage>
</organism>
<feature type="region of interest" description="Disordered" evidence="1">
    <location>
        <begin position="61"/>
        <end position="111"/>
    </location>
</feature>
<dbReference type="Proteomes" id="UP000614350">
    <property type="component" value="Unassembled WGS sequence"/>
</dbReference>
<name>A0A834KFL6_VESVU</name>